<protein>
    <recommendedName>
        <fullName evidence="3">Folylpolyglutamate synthase</fullName>
    </recommendedName>
</protein>
<organism evidence="1 2">
    <name type="scientific">Araneus ventricosus</name>
    <name type="common">Orbweaver spider</name>
    <name type="synonym">Epeira ventricosa</name>
    <dbReference type="NCBI Taxonomy" id="182803"/>
    <lineage>
        <taxon>Eukaryota</taxon>
        <taxon>Metazoa</taxon>
        <taxon>Ecdysozoa</taxon>
        <taxon>Arthropoda</taxon>
        <taxon>Chelicerata</taxon>
        <taxon>Arachnida</taxon>
        <taxon>Araneae</taxon>
        <taxon>Araneomorphae</taxon>
        <taxon>Entelegynae</taxon>
        <taxon>Araneoidea</taxon>
        <taxon>Araneidae</taxon>
        <taxon>Araneus</taxon>
    </lineage>
</organism>
<name>A0A4Y2FZV5_ARAVE</name>
<dbReference type="AlphaFoldDB" id="A0A4Y2FZV5"/>
<keyword evidence="2" id="KW-1185">Reference proteome</keyword>
<dbReference type="Proteomes" id="UP000499080">
    <property type="component" value="Unassembled WGS sequence"/>
</dbReference>
<comment type="caution">
    <text evidence="1">The sequence shown here is derived from an EMBL/GenBank/DDBJ whole genome shotgun (WGS) entry which is preliminary data.</text>
</comment>
<sequence>MFSPNRINVMKDASSDLSNFMVEPEKEIQQCVTNKEIWCHLMRSLYENELSASSASMFSPRVETMTNCSMTDNTLLFPSISNALNFIFSPESVSKNDKINTSTIDSSICKLVKNADNIQVLVTGSLHLVGGVLSFIDT</sequence>
<proteinExistence type="predicted"/>
<dbReference type="OrthoDB" id="5212574at2759"/>
<evidence type="ECO:0000313" key="2">
    <source>
        <dbReference type="Proteomes" id="UP000499080"/>
    </source>
</evidence>
<reference evidence="1 2" key="1">
    <citation type="journal article" date="2019" name="Sci. Rep.">
        <title>Orb-weaving spider Araneus ventricosus genome elucidates the spidroin gene catalogue.</title>
        <authorList>
            <person name="Kono N."/>
            <person name="Nakamura H."/>
            <person name="Ohtoshi R."/>
            <person name="Moran D.A.P."/>
            <person name="Shinohara A."/>
            <person name="Yoshida Y."/>
            <person name="Fujiwara M."/>
            <person name="Mori M."/>
            <person name="Tomita M."/>
            <person name="Arakawa K."/>
        </authorList>
    </citation>
    <scope>NUCLEOTIDE SEQUENCE [LARGE SCALE GENOMIC DNA]</scope>
</reference>
<evidence type="ECO:0000313" key="1">
    <source>
        <dbReference type="EMBL" id="GBM46631.1"/>
    </source>
</evidence>
<accession>A0A4Y2FZV5</accession>
<dbReference type="EMBL" id="BGPR01001144">
    <property type="protein sequence ID" value="GBM46631.1"/>
    <property type="molecule type" value="Genomic_DNA"/>
</dbReference>
<evidence type="ECO:0008006" key="3">
    <source>
        <dbReference type="Google" id="ProtNLM"/>
    </source>
</evidence>
<gene>
    <name evidence="1" type="ORF">AVEN_181208_1</name>
</gene>